<keyword evidence="12" id="KW-0808">Transferase</keyword>
<proteinExistence type="inferred from homology"/>
<dbReference type="InterPro" id="IPR001792">
    <property type="entry name" value="Acylphosphatase-like_dom"/>
</dbReference>
<dbReference type="Gene3D" id="3.90.870.50">
    <property type="match status" value="1"/>
</dbReference>
<dbReference type="PROSITE" id="PS51160">
    <property type="entry name" value="ACYLPHOSPHATASE_3"/>
    <property type="match status" value="1"/>
</dbReference>
<evidence type="ECO:0000259" key="10">
    <source>
        <dbReference type="PROSITE" id="PS51160"/>
    </source>
</evidence>
<dbReference type="PROSITE" id="PS00150">
    <property type="entry name" value="ACYLPHOSPHATASE_1"/>
    <property type="match status" value="1"/>
</dbReference>
<dbReference type="Gene3D" id="3.30.420.40">
    <property type="match status" value="1"/>
</dbReference>
<sequence length="805" mass="90799">MNKQTTRYEIIINGIVQGVGFRPHIYRLASFYNLHGYVINTTKGVLIDIEGKSDSADSFLKQLQEGNIPPLSKIISLTYSRKEPYGYSSFKILESVKEEGDITLVSPDISICSDCLRELCNPSDRRYQYPFINCTNCGPRYSIIQQLPYDRKNTTMHDFVMCPDCSSEYTDPLDRRFHAQPDACFKCGPHVKLLDSSGKVLETKHAISAVKELLEAGAIVAIKGLGGFHLAVDASNNNAIERLREKKRREEKPLAVMVKDIEIAEQLCKLNETNRHFLLMPQRPIVLIEKKDDMPLSPAVAPHNKYLGIFLPYTPLHYLIMEGNYPALVMTSANISEEPICKDNDETLRRLDGIAEYYLMHNRKIYQRCDDSVISIVKELPLVIRRSRGYAPEPVMLPFRVPDVIATGAHLKNTVCLGKEDKAFVSQHIGDLETFENYKFFLETIRHLTDVFAASPEIIVHDMHPGYLSSQWAVEQSLPCMSVQHHEAHVAACMAEHHLFENVIGVSFDGTGYGRDSTIWGSEFFIGKPGLFLRAAHLDYAPMPGGEVAAYEPYRMAVAYLYKYFGSDWLQYPLELIEYIGSKKIRNIFSLIENRINCPQTCGCGRLFDAVSSLLGIRYFNKYEGQAPMELEMLLRHKDIECRDGPMSPRSKAQIVGADPCVRHQRHKALEDNDNSHYAFEIVDGACLVVSLKSLFADIINDIVQKKDKSIIALLFHNTIVEIIKNICVCLRTRYGINNAVLSGGCFQNKYLLSKTVDELESAGFMVYCHQQVPPNDGCISLGQVYTLACKLAGDGRDNPNSLSL</sequence>
<keyword evidence="4" id="KW-0479">Metal-binding</keyword>
<evidence type="ECO:0000256" key="5">
    <source>
        <dbReference type="ARBA" id="ARBA00022771"/>
    </source>
</evidence>
<dbReference type="NCBIfam" id="TIGR00143">
    <property type="entry name" value="hypF"/>
    <property type="match status" value="1"/>
</dbReference>
<dbReference type="InterPro" id="IPR004421">
    <property type="entry name" value="Carbamoyltransferase_HypF"/>
</dbReference>
<dbReference type="Proteomes" id="UP000178943">
    <property type="component" value="Unassembled WGS sequence"/>
</dbReference>
<dbReference type="PROSITE" id="PS51163">
    <property type="entry name" value="YRDC"/>
    <property type="match status" value="1"/>
</dbReference>
<dbReference type="UniPathway" id="UPA00335"/>
<name>A0A1F5VXN5_9BACT</name>
<accession>A0A1F5VXN5</accession>
<dbReference type="GO" id="GO:0008270">
    <property type="term" value="F:zinc ion binding"/>
    <property type="evidence" value="ECO:0007669"/>
    <property type="project" value="UniProtKB-KW"/>
</dbReference>
<evidence type="ECO:0000256" key="9">
    <source>
        <dbReference type="PROSITE-ProRule" id="PRU00520"/>
    </source>
</evidence>
<dbReference type="InterPro" id="IPR017945">
    <property type="entry name" value="DHBP_synth_RibB-like_a/b_dom"/>
</dbReference>
<evidence type="ECO:0000313" key="13">
    <source>
        <dbReference type="Proteomes" id="UP000178943"/>
    </source>
</evidence>
<evidence type="ECO:0000256" key="7">
    <source>
        <dbReference type="ARBA" id="ARBA00048220"/>
    </source>
</evidence>
<dbReference type="EC" id="6.2.-.-" evidence="8"/>
<dbReference type="InterPro" id="IPR011125">
    <property type="entry name" value="Znf_HypF"/>
</dbReference>
<dbReference type="EMBL" id="MFGW01000022">
    <property type="protein sequence ID" value="OGF68085.1"/>
    <property type="molecule type" value="Genomic_DNA"/>
</dbReference>
<dbReference type="GO" id="GO:0051604">
    <property type="term" value="P:protein maturation"/>
    <property type="evidence" value="ECO:0007669"/>
    <property type="project" value="TreeGrafter"/>
</dbReference>
<evidence type="ECO:0000256" key="3">
    <source>
        <dbReference type="ARBA" id="ARBA00022598"/>
    </source>
</evidence>
<dbReference type="FunFam" id="3.30.420.360:FF:000001">
    <property type="entry name" value="Carbamoyltransferase HypF"/>
    <property type="match status" value="1"/>
</dbReference>
<feature type="domain" description="Acylphosphatase-like" evidence="10">
    <location>
        <begin position="7"/>
        <end position="94"/>
    </location>
</feature>
<dbReference type="GO" id="GO:0003998">
    <property type="term" value="F:acylphosphatase activity"/>
    <property type="evidence" value="ECO:0007669"/>
    <property type="project" value="UniProtKB-EC"/>
</dbReference>
<dbReference type="InterPro" id="IPR041440">
    <property type="entry name" value="HypF_C"/>
</dbReference>
<dbReference type="PANTHER" id="PTHR42959:SF1">
    <property type="entry name" value="CARBAMOYLTRANSFERASE HYPF"/>
    <property type="match status" value="1"/>
</dbReference>
<evidence type="ECO:0000256" key="6">
    <source>
        <dbReference type="ARBA" id="ARBA00022833"/>
    </source>
</evidence>
<feature type="domain" description="YrdC-like" evidence="11">
    <location>
        <begin position="204"/>
        <end position="389"/>
    </location>
</feature>
<feature type="active site" evidence="9">
    <location>
        <position position="40"/>
    </location>
</feature>
<feature type="active site" evidence="9">
    <location>
        <position position="22"/>
    </location>
</feature>
<comment type="catalytic activity">
    <reaction evidence="7">
        <text>C-terminal L-cysteinyl-[HypE protein] + carbamoyl phosphate + ATP + H2O = C-terminal S-carboxamide-L-cysteinyl-[HypE protein] + AMP + phosphate + diphosphate + H(+)</text>
        <dbReference type="Rhea" id="RHEA:55636"/>
        <dbReference type="Rhea" id="RHEA-COMP:14247"/>
        <dbReference type="Rhea" id="RHEA-COMP:14392"/>
        <dbReference type="ChEBI" id="CHEBI:15377"/>
        <dbReference type="ChEBI" id="CHEBI:15378"/>
        <dbReference type="ChEBI" id="CHEBI:30616"/>
        <dbReference type="ChEBI" id="CHEBI:33019"/>
        <dbReference type="ChEBI" id="CHEBI:43474"/>
        <dbReference type="ChEBI" id="CHEBI:58228"/>
        <dbReference type="ChEBI" id="CHEBI:76913"/>
        <dbReference type="ChEBI" id="CHEBI:139126"/>
        <dbReference type="ChEBI" id="CHEBI:456215"/>
    </reaction>
</comment>
<comment type="similarity">
    <text evidence="2 8">Belongs to the carbamoyltransferase HypF family.</text>
</comment>
<dbReference type="Pfam" id="PF01300">
    <property type="entry name" value="Sua5_yciO_yrdC"/>
    <property type="match status" value="1"/>
</dbReference>
<dbReference type="InterPro" id="IPR006070">
    <property type="entry name" value="Sua5-like_dom"/>
</dbReference>
<organism evidence="12 13">
    <name type="scientific">Candidatus Fischerbacteria bacterium RBG_13_37_8</name>
    <dbReference type="NCBI Taxonomy" id="1817863"/>
    <lineage>
        <taxon>Bacteria</taxon>
        <taxon>Candidatus Fischeribacteriota</taxon>
    </lineage>
</organism>
<dbReference type="Pfam" id="PF00708">
    <property type="entry name" value="Acylphosphatase"/>
    <property type="match status" value="1"/>
</dbReference>
<dbReference type="STRING" id="1817863.A2Y62_05600"/>
<evidence type="ECO:0000313" key="12">
    <source>
        <dbReference type="EMBL" id="OGF68085.1"/>
    </source>
</evidence>
<dbReference type="InterPro" id="IPR017968">
    <property type="entry name" value="Acylphosphatase_CS"/>
</dbReference>
<dbReference type="AlphaFoldDB" id="A0A1F5VXN5"/>
<comment type="pathway">
    <text evidence="1">Protein modification; [NiFe] hydrogenase maturation.</text>
</comment>
<dbReference type="Pfam" id="PF17788">
    <property type="entry name" value="HypF_C"/>
    <property type="match status" value="1"/>
</dbReference>
<evidence type="ECO:0000259" key="11">
    <source>
        <dbReference type="PROSITE" id="PS51163"/>
    </source>
</evidence>
<keyword evidence="3" id="KW-0436">Ligase</keyword>
<dbReference type="Pfam" id="PF07503">
    <property type="entry name" value="zf-HYPF"/>
    <property type="match status" value="2"/>
</dbReference>
<dbReference type="GO" id="GO:0016874">
    <property type="term" value="F:ligase activity"/>
    <property type="evidence" value="ECO:0007669"/>
    <property type="project" value="UniProtKB-UniRule"/>
</dbReference>
<dbReference type="GO" id="GO:0016743">
    <property type="term" value="F:carboxyl- or carbamoyltransferase activity"/>
    <property type="evidence" value="ECO:0007669"/>
    <property type="project" value="UniProtKB-UniRule"/>
</dbReference>
<dbReference type="Gene3D" id="3.30.420.360">
    <property type="match status" value="1"/>
</dbReference>
<dbReference type="GO" id="GO:0003725">
    <property type="term" value="F:double-stranded RNA binding"/>
    <property type="evidence" value="ECO:0007669"/>
    <property type="project" value="InterPro"/>
</dbReference>
<dbReference type="Gene3D" id="3.30.110.120">
    <property type="match status" value="1"/>
</dbReference>
<reference evidence="12 13" key="1">
    <citation type="journal article" date="2016" name="Nat. Commun.">
        <title>Thousands of microbial genomes shed light on interconnected biogeochemical processes in an aquifer system.</title>
        <authorList>
            <person name="Anantharaman K."/>
            <person name="Brown C.T."/>
            <person name="Hug L.A."/>
            <person name="Sharon I."/>
            <person name="Castelle C.J."/>
            <person name="Probst A.J."/>
            <person name="Thomas B.C."/>
            <person name="Singh A."/>
            <person name="Wilkins M.J."/>
            <person name="Karaoz U."/>
            <person name="Brodie E.L."/>
            <person name="Williams K.H."/>
            <person name="Hubbard S.S."/>
            <person name="Banfield J.F."/>
        </authorList>
    </citation>
    <scope>NUCLEOTIDE SEQUENCE [LARGE SCALE GENOMIC DNA]</scope>
</reference>
<keyword evidence="9" id="KW-0378">Hydrolase</keyword>
<dbReference type="InterPro" id="IPR036046">
    <property type="entry name" value="Acylphosphatase-like_dom_sf"/>
</dbReference>
<protein>
    <recommendedName>
        <fullName evidence="8">Carbamoyltransferase</fullName>
        <ecNumber evidence="8">6.2.-.-</ecNumber>
    </recommendedName>
</protein>
<comment type="caution">
    <text evidence="12">The sequence shown here is derived from an EMBL/GenBank/DDBJ whole genome shotgun (WGS) entry which is preliminary data.</text>
</comment>
<keyword evidence="5" id="KW-0863">Zinc-finger</keyword>
<dbReference type="InterPro" id="IPR051060">
    <property type="entry name" value="Carbamoyltrans_HypF-like"/>
</dbReference>
<evidence type="ECO:0000256" key="8">
    <source>
        <dbReference type="PIRNR" id="PIRNR006256"/>
    </source>
</evidence>
<dbReference type="SUPFAM" id="SSF54975">
    <property type="entry name" value="Acylphosphatase/BLUF domain-like"/>
    <property type="match status" value="1"/>
</dbReference>
<dbReference type="PIRSF" id="PIRSF006256">
    <property type="entry name" value="CMPcnvr_hdrg_mat"/>
    <property type="match status" value="1"/>
</dbReference>
<dbReference type="SUPFAM" id="SSF55821">
    <property type="entry name" value="YrdC/RibB"/>
    <property type="match status" value="1"/>
</dbReference>
<dbReference type="PANTHER" id="PTHR42959">
    <property type="entry name" value="CARBAMOYLTRANSFERASE"/>
    <property type="match status" value="1"/>
</dbReference>
<evidence type="ECO:0000256" key="4">
    <source>
        <dbReference type="ARBA" id="ARBA00022723"/>
    </source>
</evidence>
<comment type="catalytic activity">
    <reaction evidence="9">
        <text>an acyl phosphate + H2O = a carboxylate + phosphate + H(+)</text>
        <dbReference type="Rhea" id="RHEA:14965"/>
        <dbReference type="ChEBI" id="CHEBI:15377"/>
        <dbReference type="ChEBI" id="CHEBI:15378"/>
        <dbReference type="ChEBI" id="CHEBI:29067"/>
        <dbReference type="ChEBI" id="CHEBI:43474"/>
        <dbReference type="ChEBI" id="CHEBI:59918"/>
        <dbReference type="EC" id="3.6.1.7"/>
    </reaction>
</comment>
<gene>
    <name evidence="12" type="ORF">A2Y62_05600</name>
</gene>
<dbReference type="Pfam" id="PF22521">
    <property type="entry name" value="HypF_C_2"/>
    <property type="match status" value="2"/>
</dbReference>
<evidence type="ECO:0000256" key="1">
    <source>
        <dbReference type="ARBA" id="ARBA00004711"/>
    </source>
</evidence>
<dbReference type="InterPro" id="IPR055128">
    <property type="entry name" value="HypF_C_2"/>
</dbReference>
<keyword evidence="6" id="KW-0862">Zinc</keyword>
<evidence type="ECO:0000256" key="2">
    <source>
        <dbReference type="ARBA" id="ARBA00008097"/>
    </source>
</evidence>